<gene>
    <name evidence="4" type="ORF">GGP41_008221</name>
</gene>
<dbReference type="Proteomes" id="UP000624244">
    <property type="component" value="Unassembled WGS sequence"/>
</dbReference>
<evidence type="ECO:0000259" key="3">
    <source>
        <dbReference type="PROSITE" id="PS50048"/>
    </source>
</evidence>
<feature type="domain" description="Zn(2)-C6 fungal-type" evidence="3">
    <location>
        <begin position="57"/>
        <end position="87"/>
    </location>
</feature>
<evidence type="ECO:0000313" key="5">
    <source>
        <dbReference type="Proteomes" id="UP000624244"/>
    </source>
</evidence>
<name>A0A8H6DYX2_COCSA</name>
<evidence type="ECO:0000256" key="2">
    <source>
        <dbReference type="SAM" id="MobiDB-lite"/>
    </source>
</evidence>
<dbReference type="InterPro" id="IPR001138">
    <property type="entry name" value="Zn2Cys6_DnaBD"/>
</dbReference>
<keyword evidence="1" id="KW-0539">Nucleus</keyword>
<dbReference type="CDD" id="cd00067">
    <property type="entry name" value="GAL4"/>
    <property type="match status" value="1"/>
</dbReference>
<dbReference type="Gene3D" id="4.10.240.10">
    <property type="entry name" value="Zn(2)-C6 fungal-type DNA-binding domain"/>
    <property type="match status" value="1"/>
</dbReference>
<organism evidence="4 5">
    <name type="scientific">Cochliobolus sativus</name>
    <name type="common">Common root rot and spot blotch fungus</name>
    <name type="synonym">Bipolaris sorokiniana</name>
    <dbReference type="NCBI Taxonomy" id="45130"/>
    <lineage>
        <taxon>Eukaryota</taxon>
        <taxon>Fungi</taxon>
        <taxon>Dikarya</taxon>
        <taxon>Ascomycota</taxon>
        <taxon>Pezizomycotina</taxon>
        <taxon>Dothideomycetes</taxon>
        <taxon>Pleosporomycetidae</taxon>
        <taxon>Pleosporales</taxon>
        <taxon>Pleosporineae</taxon>
        <taxon>Pleosporaceae</taxon>
        <taxon>Bipolaris</taxon>
    </lineage>
</organism>
<dbReference type="PROSITE" id="PS50048">
    <property type="entry name" value="ZN2_CY6_FUNGAL_2"/>
    <property type="match status" value="1"/>
</dbReference>
<dbReference type="SMART" id="SM00066">
    <property type="entry name" value="GAL4"/>
    <property type="match status" value="1"/>
</dbReference>
<protein>
    <recommendedName>
        <fullName evidence="3">Zn(2)-C6 fungal-type domain-containing protein</fullName>
    </recommendedName>
</protein>
<proteinExistence type="predicted"/>
<dbReference type="GO" id="GO:0000981">
    <property type="term" value="F:DNA-binding transcription factor activity, RNA polymerase II-specific"/>
    <property type="evidence" value="ECO:0007669"/>
    <property type="project" value="InterPro"/>
</dbReference>
<dbReference type="EMBL" id="WNKQ01000003">
    <property type="protein sequence ID" value="KAF5852798.1"/>
    <property type="molecule type" value="Genomic_DNA"/>
</dbReference>
<evidence type="ECO:0000313" key="4">
    <source>
        <dbReference type="EMBL" id="KAF5852798.1"/>
    </source>
</evidence>
<evidence type="ECO:0000256" key="1">
    <source>
        <dbReference type="ARBA" id="ARBA00023242"/>
    </source>
</evidence>
<sequence length="440" mass="48665">QFGPITQLLKSSELILPFLTVLSITSVLRLSFGELPAFSKDAPCPEKTARSRINSKACDQCYRCKVKCTMELSGCGRCRLTGGVCTYSLGKWMGRPKKSSQQNSKARARSMRDAESISLEHDMNSSETPQTWEMLSSAMDDSDMNTLNHDAISLFSMGDNTPTIVEDCYTAPDECLIINTSDKKTSSSSISPAWVQARETSIRGVETGSTPSSQEFRRGNYHKHRDSAYSYHPTPQSPGCSHNFNFGTMDTDFTASPSVSLVGNIETNSMRHAEDMDGVQTRPMMQEGSTSFNEEACHCKCSQVALACLDKISIVPSEARYIDRLNTIQSALITAERLVLCTDCQPNMTIARCCFILGNTHELVSDVNSHAGDASSPTTAIFSRQSIEYVRRIKRRASMLFAGLKTLQDLVSGDRRLSNMQSEFLSVLANSWLSLPDYRD</sequence>
<dbReference type="AlphaFoldDB" id="A0A8H6DYX2"/>
<dbReference type="GO" id="GO:0008270">
    <property type="term" value="F:zinc ion binding"/>
    <property type="evidence" value="ECO:0007669"/>
    <property type="project" value="InterPro"/>
</dbReference>
<dbReference type="SUPFAM" id="SSF57701">
    <property type="entry name" value="Zn2/Cys6 DNA-binding domain"/>
    <property type="match status" value="1"/>
</dbReference>
<reference evidence="4" key="1">
    <citation type="submission" date="2019-11" db="EMBL/GenBank/DDBJ databases">
        <title>Bipolaris sorokiniana Genome sequencing.</title>
        <authorList>
            <person name="Wang H."/>
        </authorList>
    </citation>
    <scope>NUCLEOTIDE SEQUENCE</scope>
</reference>
<accession>A0A8H6DYX2</accession>
<comment type="caution">
    <text evidence="4">The sequence shown here is derived from an EMBL/GenBank/DDBJ whole genome shotgun (WGS) entry which is preliminary data.</text>
</comment>
<feature type="non-terminal residue" evidence="4">
    <location>
        <position position="440"/>
    </location>
</feature>
<feature type="region of interest" description="Disordered" evidence="2">
    <location>
        <begin position="94"/>
        <end position="128"/>
    </location>
</feature>
<dbReference type="InterPro" id="IPR036864">
    <property type="entry name" value="Zn2-C6_fun-type_DNA-bd_sf"/>
</dbReference>
<feature type="compositionally biased region" description="Basic and acidic residues" evidence="2">
    <location>
        <begin position="110"/>
        <end position="124"/>
    </location>
</feature>